<reference evidence="13" key="2">
    <citation type="submission" date="2021-10" db="EMBL/GenBank/DDBJ databases">
        <title>Phylogenomics reveals ancestral predisposition of the termite-cultivated fungus Termitomyces towards a domesticated lifestyle.</title>
        <authorList>
            <person name="Auxier B."/>
            <person name="Grum-Grzhimaylo A."/>
            <person name="Cardenas M.E."/>
            <person name="Lodge J.D."/>
            <person name="Laessoe T."/>
            <person name="Pedersen O."/>
            <person name="Smith M.E."/>
            <person name="Kuyper T.W."/>
            <person name="Franco-Molano E.A."/>
            <person name="Baroni T.J."/>
            <person name="Aanen D.K."/>
        </authorList>
    </citation>
    <scope>NUCLEOTIDE SEQUENCE</scope>
    <source>
        <strain evidence="13">D49</strain>
    </source>
</reference>
<evidence type="ECO:0000256" key="10">
    <source>
        <dbReference type="ARBA" id="ARBA00023239"/>
    </source>
</evidence>
<evidence type="ECO:0000313" key="13">
    <source>
        <dbReference type="EMBL" id="KAG5653277.1"/>
    </source>
</evidence>
<dbReference type="GO" id="GO:0008270">
    <property type="term" value="F:zinc ion binding"/>
    <property type="evidence" value="ECO:0007669"/>
    <property type="project" value="InterPro"/>
</dbReference>
<dbReference type="Proteomes" id="UP000717328">
    <property type="component" value="Unassembled WGS sequence"/>
</dbReference>
<evidence type="ECO:0000313" key="14">
    <source>
        <dbReference type="Proteomes" id="UP000717328"/>
    </source>
</evidence>
<dbReference type="SUPFAM" id="SSF51569">
    <property type="entry name" value="Aldolase"/>
    <property type="match status" value="1"/>
</dbReference>
<accession>A0A9P7GUP3</accession>
<dbReference type="PROSITE" id="PS00806">
    <property type="entry name" value="ALDOLASE_CLASS_II_2"/>
    <property type="match status" value="1"/>
</dbReference>
<dbReference type="Pfam" id="PF00085">
    <property type="entry name" value="Thioredoxin"/>
    <property type="match status" value="2"/>
</dbReference>
<evidence type="ECO:0000256" key="9">
    <source>
        <dbReference type="ARBA" id="ARBA00023152"/>
    </source>
</evidence>
<reference evidence="13" key="1">
    <citation type="submission" date="2021-02" db="EMBL/GenBank/DDBJ databases">
        <authorList>
            <person name="Nieuwenhuis M."/>
            <person name="Van De Peppel L.J.J."/>
        </authorList>
    </citation>
    <scope>NUCLEOTIDE SEQUENCE</scope>
    <source>
        <strain evidence="13">D49</strain>
    </source>
</reference>
<dbReference type="GO" id="GO:0005829">
    <property type="term" value="C:cytosol"/>
    <property type="evidence" value="ECO:0007669"/>
    <property type="project" value="TreeGrafter"/>
</dbReference>
<dbReference type="Gene3D" id="3.20.20.70">
    <property type="entry name" value="Aldolase class I"/>
    <property type="match status" value="1"/>
</dbReference>
<evidence type="ECO:0000256" key="11">
    <source>
        <dbReference type="SAM" id="SignalP"/>
    </source>
</evidence>
<evidence type="ECO:0000256" key="3">
    <source>
        <dbReference type="ARBA" id="ARBA00002181"/>
    </source>
</evidence>
<dbReference type="GO" id="GO:0006094">
    <property type="term" value="P:gluconeogenesis"/>
    <property type="evidence" value="ECO:0007669"/>
    <property type="project" value="TreeGrafter"/>
</dbReference>
<keyword evidence="9" id="KW-0324">Glycolysis</keyword>
<comment type="similarity">
    <text evidence="5">Belongs to the class II fructose-bisphosphate aldolase family.</text>
</comment>
<keyword evidence="11" id="KW-0732">Signal</keyword>
<keyword evidence="10" id="KW-0456">Lyase</keyword>
<dbReference type="GO" id="GO:0004332">
    <property type="term" value="F:fructose-bisphosphate aldolase activity"/>
    <property type="evidence" value="ECO:0007669"/>
    <property type="project" value="UniProtKB-EC"/>
</dbReference>
<keyword evidence="14" id="KW-1185">Reference proteome</keyword>
<dbReference type="InterPro" id="IPR013766">
    <property type="entry name" value="Thioredoxin_domain"/>
</dbReference>
<dbReference type="InterPro" id="IPR013785">
    <property type="entry name" value="Aldolase_TIM"/>
</dbReference>
<comment type="function">
    <text evidence="3">Catalyzes the aldol condensation of dihydroxyacetone phosphate (DHAP or glycerone-phosphate) with glyceraldehyde 3-phosphate (G3P) to form fructose 1,6-bisphosphate (FBP) in gluconeogenesis and the reverse reaction in glycolysis.</text>
</comment>
<feature type="chain" id="PRO_5040308835" description="fructose-bisphosphate aldolase" evidence="11">
    <location>
        <begin position="26"/>
        <end position="914"/>
    </location>
</feature>
<dbReference type="InterPro" id="IPR036249">
    <property type="entry name" value="Thioredoxin-like_sf"/>
</dbReference>
<evidence type="ECO:0000256" key="4">
    <source>
        <dbReference type="ARBA" id="ARBA00004714"/>
    </source>
</evidence>
<dbReference type="SUPFAM" id="SSF52833">
    <property type="entry name" value="Thioredoxin-like"/>
    <property type="match status" value="2"/>
</dbReference>
<dbReference type="PANTHER" id="PTHR30559">
    <property type="entry name" value="FRUCTOSE-BISPHOSPHATE ALDOLASE CLASS 2"/>
    <property type="match status" value="1"/>
</dbReference>
<evidence type="ECO:0000256" key="5">
    <source>
        <dbReference type="ARBA" id="ARBA00005812"/>
    </source>
</evidence>
<comment type="caution">
    <text evidence="13">The sequence shown here is derived from an EMBL/GenBank/DDBJ whole genome shotgun (WGS) entry which is preliminary data.</text>
</comment>
<dbReference type="NCBIfam" id="NF006628">
    <property type="entry name" value="PRK09197.1"/>
    <property type="match status" value="1"/>
</dbReference>
<dbReference type="PANTHER" id="PTHR30559:SF0">
    <property type="entry name" value="FRUCTOSE-BISPHOSPHATE ALDOLASE"/>
    <property type="match status" value="1"/>
</dbReference>
<comment type="cofactor">
    <cofactor evidence="2">
        <name>Zn(2+)</name>
        <dbReference type="ChEBI" id="CHEBI:29105"/>
    </cofactor>
</comment>
<dbReference type="InterPro" id="IPR006411">
    <property type="entry name" value="Fruct_bisP_bact"/>
</dbReference>
<feature type="signal peptide" evidence="11">
    <location>
        <begin position="1"/>
        <end position="25"/>
    </location>
</feature>
<organism evidence="13 14">
    <name type="scientific">Sphagnurus paluster</name>
    <dbReference type="NCBI Taxonomy" id="117069"/>
    <lineage>
        <taxon>Eukaryota</taxon>
        <taxon>Fungi</taxon>
        <taxon>Dikarya</taxon>
        <taxon>Basidiomycota</taxon>
        <taxon>Agaricomycotina</taxon>
        <taxon>Agaricomycetes</taxon>
        <taxon>Agaricomycetidae</taxon>
        <taxon>Agaricales</taxon>
        <taxon>Tricholomatineae</taxon>
        <taxon>Lyophyllaceae</taxon>
        <taxon>Sphagnurus</taxon>
    </lineage>
</organism>
<feature type="domain" description="Thioredoxin" evidence="12">
    <location>
        <begin position="139"/>
        <end position="259"/>
    </location>
</feature>
<dbReference type="Pfam" id="PF01116">
    <property type="entry name" value="F_bP_aldolase"/>
    <property type="match status" value="1"/>
</dbReference>
<feature type="domain" description="Thioredoxin" evidence="12">
    <location>
        <begin position="10"/>
        <end position="135"/>
    </location>
</feature>
<dbReference type="NCBIfam" id="TIGR01520">
    <property type="entry name" value="FruBisAldo_II_A"/>
    <property type="match status" value="1"/>
</dbReference>
<dbReference type="OrthoDB" id="72053at2759"/>
<comment type="pathway">
    <text evidence="4">Carbohydrate degradation; glycolysis; D-glyceraldehyde 3-phosphate and glycerone phosphate from D-glucose: step 4/4.</text>
</comment>
<evidence type="ECO:0000256" key="6">
    <source>
        <dbReference type="ARBA" id="ARBA00013068"/>
    </source>
</evidence>
<name>A0A9P7GUP3_9AGAR</name>
<evidence type="ECO:0000256" key="7">
    <source>
        <dbReference type="ARBA" id="ARBA00022723"/>
    </source>
</evidence>
<dbReference type="EC" id="4.1.2.13" evidence="6"/>
<evidence type="ECO:0000256" key="1">
    <source>
        <dbReference type="ARBA" id="ARBA00000441"/>
    </source>
</evidence>
<keyword evidence="8" id="KW-0862">Zinc</keyword>
<evidence type="ECO:0000259" key="12">
    <source>
        <dbReference type="PROSITE" id="PS51352"/>
    </source>
</evidence>
<dbReference type="FunFam" id="3.20.20.70:FF:000013">
    <property type="entry name" value="Class II fructose-bisphosphate aldolase"/>
    <property type="match status" value="1"/>
</dbReference>
<dbReference type="PROSITE" id="PS00194">
    <property type="entry name" value="THIOREDOXIN_1"/>
    <property type="match status" value="1"/>
</dbReference>
<sequence length="914" mass="100191">MHLFNLLRDLPVSLLVSSFVLAASALPVHATELTPDNFADLTASGLWFIEFFSPYCSHCREFAPTWETLVEESAQQAPTVKLAQVNCAVHGDLCSEKGITAYPTLRMYNKGKDLEKFTGYRNLPDLHAFIKRHVDAVSPPPETKVDAVIPVNISGEVAQLTDTTFASMLATGPMFVKFFAPWCGHCKKLAPIWRQLAKHMQGKLTIAEVNCDDHAALCKAHDVTGYPTLAYLSSGGLKSEYNGGRKLEQLKAFADKASSATMYPIKTDELDDHVKENEVVYLLVHSASDTHILDTVRQAATPLLGSPSILTSSDPSLLSRFSVEETSTWALIALKDHDSKIPSAVFTERSATLSSIRTWLLSHRIPTTLELTQDTFQSVMNAPQSPLVVIAAVGPALAEKVRSRLVDIAAKWRVKTKGTGLTSGREVVFVSMDAERWRDWMKSMYGIVGAETATDLDNVRVVVTDHKRLVYYDKDPADSRIKISSTASLFATVEAAAAGKLEPKNSENTVERLARYLNAKMISLEAYVVSYPWRTAFFALLVFAGVFLGLKKLVADDVPSDYRKAGVLTGDHVRKLFEYAKKHKFAIPAINVTSSSTANAVLEAARDAKSPIIIQVSQGGSAYFAGKGLANDKQQASIAGATAAALHVRTVAKAYGVPVILHSDHCAHKLLPWFDGMLEADEAYYKQHQEPLFSSHMLDLSEESKDDNIATCVKYFTRMAAIGLWLEMEIGITGGEEDGVDNTGVDNTSLYTQPEDVYDVHVALSKISPNFSIAAAFGNVHGVYKPGNVRLQPDLLGKHQSYASQKLGGSAEKPLFFVFHGGSGSTKKEITSAVNHGVVKMNVDTDTQFAYLIGIRDFLENKKGYLQTQVGNPEGADKPNKKYYDPRVWVREGEKTLVARVKESCADLGNVDRL</sequence>
<proteinExistence type="inferred from homology"/>
<dbReference type="NCBIfam" id="TIGR00167">
    <property type="entry name" value="cbbA"/>
    <property type="match status" value="1"/>
</dbReference>
<dbReference type="PROSITE" id="PS51352">
    <property type="entry name" value="THIOREDOXIN_2"/>
    <property type="match status" value="2"/>
</dbReference>
<evidence type="ECO:0000256" key="2">
    <source>
        <dbReference type="ARBA" id="ARBA00001947"/>
    </source>
</evidence>
<dbReference type="CDD" id="cd00946">
    <property type="entry name" value="FBP_aldolase_IIA"/>
    <property type="match status" value="1"/>
</dbReference>
<keyword evidence="7" id="KW-0479">Metal-binding</keyword>
<protein>
    <recommendedName>
        <fullName evidence="6">fructose-bisphosphate aldolase</fullName>
        <ecNumber evidence="6">4.1.2.13</ecNumber>
    </recommendedName>
</protein>
<gene>
    <name evidence="13" type="ORF">H0H81_001341</name>
</gene>
<dbReference type="AlphaFoldDB" id="A0A9P7GUP3"/>
<dbReference type="EMBL" id="JABCKI010000062">
    <property type="protein sequence ID" value="KAG5653277.1"/>
    <property type="molecule type" value="Genomic_DNA"/>
</dbReference>
<dbReference type="GO" id="GO:0006096">
    <property type="term" value="P:glycolytic process"/>
    <property type="evidence" value="ECO:0007669"/>
    <property type="project" value="UniProtKB-KW"/>
</dbReference>
<comment type="catalytic activity">
    <reaction evidence="1">
        <text>beta-D-fructose 1,6-bisphosphate = D-glyceraldehyde 3-phosphate + dihydroxyacetone phosphate</text>
        <dbReference type="Rhea" id="RHEA:14729"/>
        <dbReference type="ChEBI" id="CHEBI:32966"/>
        <dbReference type="ChEBI" id="CHEBI:57642"/>
        <dbReference type="ChEBI" id="CHEBI:59776"/>
        <dbReference type="EC" id="4.1.2.13"/>
    </reaction>
</comment>
<evidence type="ECO:0000256" key="8">
    <source>
        <dbReference type="ARBA" id="ARBA00022833"/>
    </source>
</evidence>
<dbReference type="InterPro" id="IPR000771">
    <property type="entry name" value="FBA_II"/>
</dbReference>
<dbReference type="Gene3D" id="3.40.30.10">
    <property type="entry name" value="Glutaredoxin"/>
    <property type="match status" value="3"/>
</dbReference>
<dbReference type="InterPro" id="IPR017937">
    <property type="entry name" value="Thioredoxin_CS"/>
</dbReference>
<dbReference type="PROSITE" id="PS00602">
    <property type="entry name" value="ALDOLASE_CLASS_II_1"/>
    <property type="match status" value="1"/>
</dbReference>